<evidence type="ECO:0000256" key="1">
    <source>
        <dbReference type="SAM" id="MobiDB-lite"/>
    </source>
</evidence>
<sequence>MINGSPESIPAPQVRGGTAQRGGRGRRDGVGRPPVRPRRRPQPQRAPERAPRTAHRTPLTSHRTTTDHHRPPPTTADHRRHRPRRPPSSIHVAILQVQEQREYRPAASAATHPCSYHDFVYARILIMDEASDLFQLKFSEE</sequence>
<dbReference type="EMBL" id="OW152821">
    <property type="protein sequence ID" value="CAH2075819.1"/>
    <property type="molecule type" value="Genomic_DNA"/>
</dbReference>
<dbReference type="Proteomes" id="UP000837857">
    <property type="component" value="Chromosome 9"/>
</dbReference>
<feature type="region of interest" description="Disordered" evidence="1">
    <location>
        <begin position="1"/>
        <end position="90"/>
    </location>
</feature>
<evidence type="ECO:0000313" key="3">
    <source>
        <dbReference type="Proteomes" id="UP000837857"/>
    </source>
</evidence>
<name>A0ABN8J6G8_9NEOP</name>
<evidence type="ECO:0000313" key="2">
    <source>
        <dbReference type="EMBL" id="CAH2075819.1"/>
    </source>
</evidence>
<proteinExistence type="predicted"/>
<keyword evidence="3" id="KW-1185">Reference proteome</keyword>
<protein>
    <submittedName>
        <fullName evidence="2">Uncharacterized protein</fullName>
    </submittedName>
</protein>
<accession>A0ABN8J6G8</accession>
<feature type="non-terminal residue" evidence="2">
    <location>
        <position position="1"/>
    </location>
</feature>
<organism evidence="2 3">
    <name type="scientific">Iphiclides podalirius</name>
    <name type="common">scarce swallowtail</name>
    <dbReference type="NCBI Taxonomy" id="110791"/>
    <lineage>
        <taxon>Eukaryota</taxon>
        <taxon>Metazoa</taxon>
        <taxon>Ecdysozoa</taxon>
        <taxon>Arthropoda</taxon>
        <taxon>Hexapoda</taxon>
        <taxon>Insecta</taxon>
        <taxon>Pterygota</taxon>
        <taxon>Neoptera</taxon>
        <taxon>Endopterygota</taxon>
        <taxon>Lepidoptera</taxon>
        <taxon>Glossata</taxon>
        <taxon>Ditrysia</taxon>
        <taxon>Papilionoidea</taxon>
        <taxon>Papilionidae</taxon>
        <taxon>Papilioninae</taxon>
        <taxon>Iphiclides</taxon>
    </lineage>
</organism>
<gene>
    <name evidence="2" type="ORF">IPOD504_LOCUS17010</name>
</gene>
<reference evidence="2" key="1">
    <citation type="submission" date="2022-03" db="EMBL/GenBank/DDBJ databases">
        <authorList>
            <person name="Martin H S."/>
        </authorList>
    </citation>
    <scope>NUCLEOTIDE SEQUENCE</scope>
</reference>